<reference evidence="2" key="1">
    <citation type="submission" date="2021-01" db="EMBL/GenBank/DDBJ databases">
        <title>Whole genome shotgun sequence of Actinoplanes rishiriensis NBRC 108556.</title>
        <authorList>
            <person name="Komaki H."/>
            <person name="Tamura T."/>
        </authorList>
    </citation>
    <scope>NUCLEOTIDE SEQUENCE</scope>
    <source>
        <strain evidence="2">NBRC 108556</strain>
    </source>
</reference>
<gene>
    <name evidence="2" type="ORF">Ari01nite_46580</name>
</gene>
<organism evidence="2 3">
    <name type="scientific">Paractinoplanes rishiriensis</name>
    <dbReference type="NCBI Taxonomy" id="1050105"/>
    <lineage>
        <taxon>Bacteria</taxon>
        <taxon>Bacillati</taxon>
        <taxon>Actinomycetota</taxon>
        <taxon>Actinomycetes</taxon>
        <taxon>Micromonosporales</taxon>
        <taxon>Micromonosporaceae</taxon>
        <taxon>Paractinoplanes</taxon>
    </lineage>
</organism>
<keyword evidence="3" id="KW-1185">Reference proteome</keyword>
<dbReference type="Pfam" id="PF00903">
    <property type="entry name" value="Glyoxalase"/>
    <property type="match status" value="1"/>
</dbReference>
<feature type="domain" description="VOC" evidence="1">
    <location>
        <begin position="5"/>
        <end position="126"/>
    </location>
</feature>
<dbReference type="Proteomes" id="UP000636960">
    <property type="component" value="Unassembled WGS sequence"/>
</dbReference>
<dbReference type="InterPro" id="IPR037523">
    <property type="entry name" value="VOC_core"/>
</dbReference>
<dbReference type="EMBL" id="BOMV01000055">
    <property type="protein sequence ID" value="GIE97193.1"/>
    <property type="molecule type" value="Genomic_DNA"/>
</dbReference>
<dbReference type="SUPFAM" id="SSF54593">
    <property type="entry name" value="Glyoxalase/Bleomycin resistance protein/Dihydroxybiphenyl dioxygenase"/>
    <property type="match status" value="1"/>
</dbReference>
<proteinExistence type="predicted"/>
<keyword evidence="2" id="KW-0560">Oxidoreductase</keyword>
<dbReference type="InterPro" id="IPR029068">
    <property type="entry name" value="Glyas_Bleomycin-R_OHBP_Dase"/>
</dbReference>
<dbReference type="PANTHER" id="PTHR36503:SF3">
    <property type="entry name" value="BLR0126 PROTEIN"/>
    <property type="match status" value="1"/>
</dbReference>
<protein>
    <submittedName>
        <fullName evidence="2">Extradiol dioxygenase</fullName>
    </submittedName>
</protein>
<evidence type="ECO:0000259" key="1">
    <source>
        <dbReference type="PROSITE" id="PS51819"/>
    </source>
</evidence>
<accession>A0A919MVU7</accession>
<dbReference type="PANTHER" id="PTHR36503">
    <property type="entry name" value="BLR2520 PROTEIN"/>
    <property type="match status" value="1"/>
</dbReference>
<evidence type="ECO:0000313" key="3">
    <source>
        <dbReference type="Proteomes" id="UP000636960"/>
    </source>
</evidence>
<dbReference type="AlphaFoldDB" id="A0A919MVU7"/>
<dbReference type="GO" id="GO:0051213">
    <property type="term" value="F:dioxygenase activity"/>
    <property type="evidence" value="ECO:0007669"/>
    <property type="project" value="UniProtKB-KW"/>
</dbReference>
<dbReference type="PROSITE" id="PS51819">
    <property type="entry name" value="VOC"/>
    <property type="match status" value="1"/>
</dbReference>
<comment type="caution">
    <text evidence="2">The sequence shown here is derived from an EMBL/GenBank/DDBJ whole genome shotgun (WGS) entry which is preliminary data.</text>
</comment>
<evidence type="ECO:0000313" key="2">
    <source>
        <dbReference type="EMBL" id="GIE97193.1"/>
    </source>
</evidence>
<name>A0A919MVU7_9ACTN</name>
<keyword evidence="2" id="KW-0223">Dioxygenase</keyword>
<dbReference type="Gene3D" id="3.10.180.10">
    <property type="entry name" value="2,3-Dihydroxybiphenyl 1,2-Dioxygenase, domain 1"/>
    <property type="match status" value="1"/>
</dbReference>
<dbReference type="InterPro" id="IPR004360">
    <property type="entry name" value="Glyas_Fos-R_dOase_dom"/>
</dbReference>
<sequence>MATFRDASPIIYTEDLPASLAFYRDRLGLPETYRFPDDGEAVFVGLNGVSLAAVTDGETGSHGLPIRPRAGRQFEMCVYTDDVDGAVGELRDAGVPVLVEPADQPWGERMAYVADPSGHPVMICATA</sequence>
<dbReference type="RefSeq" id="WP_203783909.1">
    <property type="nucleotide sequence ID" value="NZ_BOMV01000055.1"/>
</dbReference>